<dbReference type="GO" id="GO:0004553">
    <property type="term" value="F:hydrolase activity, hydrolyzing O-glycosyl compounds"/>
    <property type="evidence" value="ECO:0007669"/>
    <property type="project" value="InterPro"/>
</dbReference>
<protein>
    <submittedName>
        <fullName evidence="3">Carbohydrate family 9 binding domain-like</fullName>
    </submittedName>
</protein>
<dbReference type="AlphaFoldDB" id="A0A1H6B7U9"/>
<dbReference type="Proteomes" id="UP000236721">
    <property type="component" value="Unassembled WGS sequence"/>
</dbReference>
<dbReference type="EMBL" id="FNVG01000020">
    <property type="protein sequence ID" value="SEG56919.1"/>
    <property type="molecule type" value="Genomic_DNA"/>
</dbReference>
<proteinExistence type="predicted"/>
<sequence>MYTKLLPVLVVMSSSVFAMENSEITNKVYQIKYAKVMPTLGDSVSSSVWDSANTLTDFTLPWRDAVPPNTEFKALWNDDALYIQYRVEDQNVVIGENPERGALDSDRVEIFLSQDKQLSNYYTLEVDATTQFYSMHAQYDLDRKKIGSRNDKWHWDNVETYGSKTNNGYHVEMKIPLETITKLDLWQNSDKTVLLCALMRAEFTRLDSGDIDMAWMTWVDPKTEKPNFHNPDTFGECHLVN</sequence>
<dbReference type="CDD" id="cd09620">
    <property type="entry name" value="CBM9_like_3"/>
    <property type="match status" value="1"/>
</dbReference>
<name>A0A1H6B7U9_9VIBR</name>
<feature type="signal peptide" evidence="1">
    <location>
        <begin position="1"/>
        <end position="18"/>
    </location>
</feature>
<keyword evidence="1" id="KW-0732">Signal</keyword>
<evidence type="ECO:0000259" key="2">
    <source>
        <dbReference type="Pfam" id="PF06452"/>
    </source>
</evidence>
<feature type="domain" description="Carbohydrate-binding" evidence="2">
    <location>
        <begin position="44"/>
        <end position="240"/>
    </location>
</feature>
<feature type="chain" id="PRO_5009293462" evidence="1">
    <location>
        <begin position="19"/>
        <end position="241"/>
    </location>
</feature>
<dbReference type="GO" id="GO:0030246">
    <property type="term" value="F:carbohydrate binding"/>
    <property type="evidence" value="ECO:0007669"/>
    <property type="project" value="InterPro"/>
</dbReference>
<gene>
    <name evidence="3" type="ORF">SAMN04488244_12032</name>
</gene>
<evidence type="ECO:0000313" key="3">
    <source>
        <dbReference type="EMBL" id="SEG56919.1"/>
    </source>
</evidence>
<accession>A0A1H6B7U9</accession>
<dbReference type="GO" id="GO:0016052">
    <property type="term" value="P:carbohydrate catabolic process"/>
    <property type="evidence" value="ECO:0007669"/>
    <property type="project" value="InterPro"/>
</dbReference>
<reference evidence="4" key="1">
    <citation type="submission" date="2016-10" db="EMBL/GenBank/DDBJ databases">
        <authorList>
            <person name="Varghese N."/>
            <person name="Submissions S."/>
        </authorList>
    </citation>
    <scope>NUCLEOTIDE SEQUENCE [LARGE SCALE GENOMIC DNA]</scope>
    <source>
        <strain evidence="4">CGMCC 1.7062</strain>
    </source>
</reference>
<evidence type="ECO:0000256" key="1">
    <source>
        <dbReference type="SAM" id="SignalP"/>
    </source>
</evidence>
<dbReference type="Gene3D" id="2.60.40.1190">
    <property type="match status" value="1"/>
</dbReference>
<organism evidence="3 4">
    <name type="scientific">Vibrio hangzhouensis</name>
    <dbReference type="NCBI Taxonomy" id="462991"/>
    <lineage>
        <taxon>Bacteria</taxon>
        <taxon>Pseudomonadati</taxon>
        <taxon>Pseudomonadota</taxon>
        <taxon>Gammaproteobacteria</taxon>
        <taxon>Vibrionales</taxon>
        <taxon>Vibrionaceae</taxon>
        <taxon>Vibrio</taxon>
    </lineage>
</organism>
<dbReference type="RefSeq" id="WP_103881635.1">
    <property type="nucleotide sequence ID" value="NZ_FNVG01000020.1"/>
</dbReference>
<evidence type="ECO:0000313" key="4">
    <source>
        <dbReference type="Proteomes" id="UP000236721"/>
    </source>
</evidence>
<dbReference type="SUPFAM" id="SSF49344">
    <property type="entry name" value="CBD9-like"/>
    <property type="match status" value="1"/>
</dbReference>
<keyword evidence="4" id="KW-1185">Reference proteome</keyword>
<dbReference type="Pfam" id="PF06452">
    <property type="entry name" value="CBM9_1"/>
    <property type="match status" value="1"/>
</dbReference>
<dbReference type="OrthoDB" id="9786766at2"/>
<dbReference type="InterPro" id="IPR010502">
    <property type="entry name" value="Carb-bd_dom_fam9"/>
</dbReference>